<dbReference type="Gramene" id="Mp5g20440.1">
    <property type="protein sequence ID" value="Mp5g20440.1.cds"/>
    <property type="gene ID" value="Mp5g20440"/>
</dbReference>
<dbReference type="PANTHER" id="PTHR31906">
    <property type="entry name" value="PLASTID-LIPID-ASSOCIATED PROTEIN 4, CHLOROPLASTIC-RELATED"/>
    <property type="match status" value="1"/>
</dbReference>
<dbReference type="Pfam" id="PF04755">
    <property type="entry name" value="PAP_fibrillin"/>
    <property type="match status" value="1"/>
</dbReference>
<evidence type="ECO:0000259" key="3">
    <source>
        <dbReference type="Pfam" id="PF04755"/>
    </source>
</evidence>
<dbReference type="GO" id="GO:0010236">
    <property type="term" value="P:plastoquinone biosynthetic process"/>
    <property type="evidence" value="ECO:0000318"/>
    <property type="project" value="GO_Central"/>
</dbReference>
<name>A0A2R6WTS8_MARPO</name>
<dbReference type="OMA" id="WLDITYV"/>
<sequence length="265" mass="28991">MAATATAAAAVVSTTARCWAGTSRDTDCGSRSVAFRSTFRTPSQLTLRGKRCGYRRVACQVAADGAPVESASLQDVKLALLQALQGMNRGIFGVPAPRKAEIEDLLLTLEGMNPSPRPTENLDVVKGEWRLLYSTISILGVKRTKLGLRDFIALGDFLQIIDVDQRRAINKIGFNVAGLGMLSGALTVEASYTIDSPTRVNIQYENSAIAPKQLFSLFQKNYDLLLSIFNPDGWLEITYVDDTMRVGRDDKGNIFLVERIRPVSS</sequence>
<protein>
    <recommendedName>
        <fullName evidence="3">Plastid lipid-associated protein/fibrillin conserved domain-containing protein</fullName>
    </recommendedName>
</protein>
<evidence type="ECO:0000313" key="4">
    <source>
        <dbReference type="EMBL" id="PTQ37231.1"/>
    </source>
</evidence>
<accession>A0A2R6WTS8</accession>
<dbReference type="Proteomes" id="UP000244005">
    <property type="component" value="Unassembled WGS sequence"/>
</dbReference>
<proteinExistence type="predicted"/>
<reference evidence="5" key="1">
    <citation type="journal article" date="2017" name="Cell">
        <title>Insights into land plant evolution garnered from the Marchantia polymorpha genome.</title>
        <authorList>
            <person name="Bowman J.L."/>
            <person name="Kohchi T."/>
            <person name="Yamato K.T."/>
            <person name="Jenkins J."/>
            <person name="Shu S."/>
            <person name="Ishizaki K."/>
            <person name="Yamaoka S."/>
            <person name="Nishihama R."/>
            <person name="Nakamura Y."/>
            <person name="Berger F."/>
            <person name="Adam C."/>
            <person name="Aki S.S."/>
            <person name="Althoff F."/>
            <person name="Araki T."/>
            <person name="Arteaga-Vazquez M.A."/>
            <person name="Balasubrmanian S."/>
            <person name="Barry K."/>
            <person name="Bauer D."/>
            <person name="Boehm C.R."/>
            <person name="Briginshaw L."/>
            <person name="Caballero-Perez J."/>
            <person name="Catarino B."/>
            <person name="Chen F."/>
            <person name="Chiyoda S."/>
            <person name="Chovatia M."/>
            <person name="Davies K.M."/>
            <person name="Delmans M."/>
            <person name="Demura T."/>
            <person name="Dierschke T."/>
            <person name="Dolan L."/>
            <person name="Dorantes-Acosta A.E."/>
            <person name="Eklund D.M."/>
            <person name="Florent S.N."/>
            <person name="Flores-Sandoval E."/>
            <person name="Fujiyama A."/>
            <person name="Fukuzawa H."/>
            <person name="Galik B."/>
            <person name="Grimanelli D."/>
            <person name="Grimwood J."/>
            <person name="Grossniklaus U."/>
            <person name="Hamada T."/>
            <person name="Haseloff J."/>
            <person name="Hetherington A.J."/>
            <person name="Higo A."/>
            <person name="Hirakawa Y."/>
            <person name="Hundley H.N."/>
            <person name="Ikeda Y."/>
            <person name="Inoue K."/>
            <person name="Inoue S.I."/>
            <person name="Ishida S."/>
            <person name="Jia Q."/>
            <person name="Kakita M."/>
            <person name="Kanazawa T."/>
            <person name="Kawai Y."/>
            <person name="Kawashima T."/>
            <person name="Kennedy M."/>
            <person name="Kinose K."/>
            <person name="Kinoshita T."/>
            <person name="Kohara Y."/>
            <person name="Koide E."/>
            <person name="Komatsu K."/>
            <person name="Kopischke S."/>
            <person name="Kubo M."/>
            <person name="Kyozuka J."/>
            <person name="Lagercrantz U."/>
            <person name="Lin S.S."/>
            <person name="Lindquist E."/>
            <person name="Lipzen A.M."/>
            <person name="Lu C.W."/>
            <person name="De Luna E."/>
            <person name="Martienssen R.A."/>
            <person name="Minamino N."/>
            <person name="Mizutani M."/>
            <person name="Mizutani M."/>
            <person name="Mochizuki N."/>
            <person name="Monte I."/>
            <person name="Mosher R."/>
            <person name="Nagasaki H."/>
            <person name="Nakagami H."/>
            <person name="Naramoto S."/>
            <person name="Nishitani K."/>
            <person name="Ohtani M."/>
            <person name="Okamoto T."/>
            <person name="Okumura M."/>
            <person name="Phillips J."/>
            <person name="Pollak B."/>
            <person name="Reinders A."/>
            <person name="Rovekamp M."/>
            <person name="Sano R."/>
            <person name="Sawa S."/>
            <person name="Schmid M.W."/>
            <person name="Shirakawa M."/>
            <person name="Solano R."/>
            <person name="Spunde A."/>
            <person name="Suetsugu N."/>
            <person name="Sugano S."/>
            <person name="Sugiyama A."/>
            <person name="Sun R."/>
            <person name="Suzuki Y."/>
            <person name="Takenaka M."/>
            <person name="Takezawa D."/>
            <person name="Tomogane H."/>
            <person name="Tsuzuki M."/>
            <person name="Ueda T."/>
            <person name="Umeda M."/>
            <person name="Ward J.M."/>
            <person name="Watanabe Y."/>
            <person name="Yazaki K."/>
            <person name="Yokoyama R."/>
            <person name="Yoshitake Y."/>
            <person name="Yotsui I."/>
            <person name="Zachgo S."/>
            <person name="Schmutz J."/>
        </authorList>
    </citation>
    <scope>NUCLEOTIDE SEQUENCE [LARGE SCALE GENOMIC DNA]</scope>
    <source>
        <strain evidence="5">Tak-1</strain>
    </source>
</reference>
<dbReference type="EMBL" id="KZ772730">
    <property type="protein sequence ID" value="PTQ37231.1"/>
    <property type="molecule type" value="Genomic_DNA"/>
</dbReference>
<dbReference type="AlphaFoldDB" id="A0A2R6WTS8"/>
<evidence type="ECO:0000256" key="1">
    <source>
        <dbReference type="ARBA" id="ARBA00004474"/>
    </source>
</evidence>
<feature type="domain" description="Plastid lipid-associated protein/fibrillin conserved" evidence="3">
    <location>
        <begin position="75"/>
        <end position="257"/>
    </location>
</feature>
<organism evidence="4 5">
    <name type="scientific">Marchantia polymorpha</name>
    <name type="common">Common liverwort</name>
    <name type="synonym">Marchantia aquatica</name>
    <dbReference type="NCBI Taxonomy" id="3197"/>
    <lineage>
        <taxon>Eukaryota</taxon>
        <taxon>Viridiplantae</taxon>
        <taxon>Streptophyta</taxon>
        <taxon>Embryophyta</taxon>
        <taxon>Marchantiophyta</taxon>
        <taxon>Marchantiopsida</taxon>
        <taxon>Marchantiidae</taxon>
        <taxon>Marchantiales</taxon>
        <taxon>Marchantiaceae</taxon>
        <taxon>Marchantia</taxon>
    </lineage>
</organism>
<dbReference type="InterPro" id="IPR006843">
    <property type="entry name" value="PAP/fibrillin_dom"/>
</dbReference>
<keyword evidence="2" id="KW-0934">Plastid</keyword>
<comment type="subcellular location">
    <subcellularLocation>
        <location evidence="1">Plastid</location>
    </subcellularLocation>
</comment>
<evidence type="ECO:0000256" key="2">
    <source>
        <dbReference type="ARBA" id="ARBA00022640"/>
    </source>
</evidence>
<dbReference type="GO" id="GO:0009535">
    <property type="term" value="C:chloroplast thylakoid membrane"/>
    <property type="evidence" value="ECO:0000318"/>
    <property type="project" value="GO_Central"/>
</dbReference>
<gene>
    <name evidence="4" type="ORF">MARPO_0058s0022</name>
</gene>
<evidence type="ECO:0000313" key="5">
    <source>
        <dbReference type="Proteomes" id="UP000244005"/>
    </source>
</evidence>
<keyword evidence="5" id="KW-1185">Reference proteome</keyword>
<dbReference type="InterPro" id="IPR039633">
    <property type="entry name" value="PAP"/>
</dbReference>
<dbReference type="OrthoDB" id="201321at2759"/>